<evidence type="ECO:0000256" key="1">
    <source>
        <dbReference type="SAM" id="MobiDB-lite"/>
    </source>
</evidence>
<accession>A0A0A9G972</accession>
<protein>
    <submittedName>
        <fullName evidence="2">Uncharacterized protein</fullName>
    </submittedName>
</protein>
<name>A0A0A9G972_ARUDO</name>
<reference evidence="2" key="2">
    <citation type="journal article" date="2015" name="Data Brief">
        <title>Shoot transcriptome of the giant reed, Arundo donax.</title>
        <authorList>
            <person name="Barrero R.A."/>
            <person name="Guerrero F.D."/>
            <person name="Moolhuijzen P."/>
            <person name="Goolsby J.A."/>
            <person name="Tidwell J."/>
            <person name="Bellgard S.E."/>
            <person name="Bellgard M.I."/>
        </authorList>
    </citation>
    <scope>NUCLEOTIDE SEQUENCE</scope>
    <source>
        <tissue evidence="2">Shoot tissue taken approximately 20 cm above the soil surface</tissue>
    </source>
</reference>
<organism evidence="2">
    <name type="scientific">Arundo donax</name>
    <name type="common">Giant reed</name>
    <name type="synonym">Donax arundinaceus</name>
    <dbReference type="NCBI Taxonomy" id="35708"/>
    <lineage>
        <taxon>Eukaryota</taxon>
        <taxon>Viridiplantae</taxon>
        <taxon>Streptophyta</taxon>
        <taxon>Embryophyta</taxon>
        <taxon>Tracheophyta</taxon>
        <taxon>Spermatophyta</taxon>
        <taxon>Magnoliopsida</taxon>
        <taxon>Liliopsida</taxon>
        <taxon>Poales</taxon>
        <taxon>Poaceae</taxon>
        <taxon>PACMAD clade</taxon>
        <taxon>Arundinoideae</taxon>
        <taxon>Arundineae</taxon>
        <taxon>Arundo</taxon>
    </lineage>
</organism>
<sequence length="131" mass="14278">MKHSAPLLSSALTGGPHIPFRWPSTFACTSAPLHPHSCLSFAAHTQPSSTTRPRDARGIQRLQAAQPHDRRLPPICLRLPRPPPPLKPYTQNLAVAASPAIPLPSRARPTPHPGPVYLRLRSLVVATVEDY</sequence>
<dbReference type="AlphaFoldDB" id="A0A0A9G972"/>
<reference evidence="2" key="1">
    <citation type="submission" date="2014-09" db="EMBL/GenBank/DDBJ databases">
        <authorList>
            <person name="Magalhaes I.L.F."/>
            <person name="Oliveira U."/>
            <person name="Santos F.R."/>
            <person name="Vidigal T.H.D.A."/>
            <person name="Brescovit A.D."/>
            <person name="Santos A.J."/>
        </authorList>
    </citation>
    <scope>NUCLEOTIDE SEQUENCE</scope>
    <source>
        <tissue evidence="2">Shoot tissue taken approximately 20 cm above the soil surface</tissue>
    </source>
</reference>
<proteinExistence type="predicted"/>
<feature type="region of interest" description="Disordered" evidence="1">
    <location>
        <begin position="44"/>
        <end position="75"/>
    </location>
</feature>
<dbReference type="EMBL" id="GBRH01176864">
    <property type="protein sequence ID" value="JAE21032.1"/>
    <property type="molecule type" value="Transcribed_RNA"/>
</dbReference>
<evidence type="ECO:0000313" key="2">
    <source>
        <dbReference type="EMBL" id="JAE21032.1"/>
    </source>
</evidence>